<dbReference type="InterPro" id="IPR058637">
    <property type="entry name" value="YknX-like_C"/>
</dbReference>
<dbReference type="AlphaFoldDB" id="A0A6I3SJ30"/>
<reference evidence="3 4" key="1">
    <citation type="submission" date="2019-11" db="EMBL/GenBank/DDBJ databases">
        <title>Whole-genome sequence of a the green, strictly anaerobic photosynthetic bacterium Heliobacillus mobilis DSM 6151.</title>
        <authorList>
            <person name="Kyndt J.A."/>
            <person name="Meyer T.E."/>
        </authorList>
    </citation>
    <scope>NUCLEOTIDE SEQUENCE [LARGE SCALE GENOMIC DNA]</scope>
    <source>
        <strain evidence="3 4">DSM 6151</strain>
    </source>
</reference>
<dbReference type="Pfam" id="PF25989">
    <property type="entry name" value="YknX_C"/>
    <property type="match status" value="1"/>
</dbReference>
<keyword evidence="1" id="KW-0812">Transmembrane</keyword>
<dbReference type="PANTHER" id="PTHR30469:SF33">
    <property type="entry name" value="SLR1207 PROTEIN"/>
    <property type="match status" value="1"/>
</dbReference>
<gene>
    <name evidence="3" type="ORF">GJ688_06540</name>
</gene>
<dbReference type="Gene3D" id="2.40.420.20">
    <property type="match status" value="1"/>
</dbReference>
<comment type="caution">
    <text evidence="3">The sequence shown here is derived from an EMBL/GenBank/DDBJ whole genome shotgun (WGS) entry which is preliminary data.</text>
</comment>
<keyword evidence="1" id="KW-1133">Transmembrane helix</keyword>
<dbReference type="Gene3D" id="2.40.50.100">
    <property type="match status" value="1"/>
</dbReference>
<evidence type="ECO:0000259" key="2">
    <source>
        <dbReference type="Pfam" id="PF25989"/>
    </source>
</evidence>
<dbReference type="InterPro" id="IPR011053">
    <property type="entry name" value="Single_hybrid_motif"/>
</dbReference>
<feature type="transmembrane region" description="Helical" evidence="1">
    <location>
        <begin position="14"/>
        <end position="36"/>
    </location>
</feature>
<sequence length="323" mass="34918">MELKKLGKNTKGTFLRSFGIFFFIGGAFVNVGKIWLKYKPQQLPSSRASIGGLVLLALLLTVWYLLPGPTEVETVAVDQGPVQKDLWISGEVKTKRQITIFSSLPGPIEWLVEEGQRVSANEAVAQVGGQSLTSSIAGQLIEKKVVNGSWVPPGTPLAEVADPSDLVIQAMVDETDVLKLSQGQPVLWSLTGYSGETFTGKVLNISRMVSRDHEGNKGFRVLLSVPPQVKLYVGMTAEGRVILEETEDAVRVSVDSLWDTGGDTYVYALRGGRAAAVKVDVGLRDDNYAQVLSGLQPGDRVIIPHGVQLTSGQSVRSKTRTKT</sequence>
<keyword evidence="4" id="KW-1185">Reference proteome</keyword>
<evidence type="ECO:0000313" key="4">
    <source>
        <dbReference type="Proteomes" id="UP000430670"/>
    </source>
</evidence>
<name>A0A6I3SJ30_HELMO</name>
<dbReference type="SUPFAM" id="SSF51230">
    <property type="entry name" value="Single hybrid motif"/>
    <property type="match status" value="1"/>
</dbReference>
<dbReference type="Proteomes" id="UP000430670">
    <property type="component" value="Unassembled WGS sequence"/>
</dbReference>
<dbReference type="EMBL" id="WNKU01000005">
    <property type="protein sequence ID" value="MTV48637.1"/>
    <property type="molecule type" value="Genomic_DNA"/>
</dbReference>
<evidence type="ECO:0000256" key="1">
    <source>
        <dbReference type="SAM" id="Phobius"/>
    </source>
</evidence>
<proteinExistence type="predicted"/>
<dbReference type="GO" id="GO:1990281">
    <property type="term" value="C:efflux pump complex"/>
    <property type="evidence" value="ECO:0007669"/>
    <property type="project" value="TreeGrafter"/>
</dbReference>
<protein>
    <submittedName>
        <fullName evidence="3">HlyD family efflux transporter periplasmic adaptor subunit</fullName>
    </submittedName>
</protein>
<evidence type="ECO:0000313" key="3">
    <source>
        <dbReference type="EMBL" id="MTV48637.1"/>
    </source>
</evidence>
<dbReference type="Gene3D" id="2.40.30.170">
    <property type="match status" value="1"/>
</dbReference>
<keyword evidence="1" id="KW-0472">Membrane</keyword>
<organism evidence="3 4">
    <name type="scientific">Heliobacterium mobile</name>
    <name type="common">Heliobacillus mobilis</name>
    <dbReference type="NCBI Taxonomy" id="28064"/>
    <lineage>
        <taxon>Bacteria</taxon>
        <taxon>Bacillati</taxon>
        <taxon>Bacillota</taxon>
        <taxon>Clostridia</taxon>
        <taxon>Eubacteriales</taxon>
        <taxon>Heliobacteriaceae</taxon>
        <taxon>Heliobacterium</taxon>
    </lineage>
</organism>
<dbReference type="GO" id="GO:0015562">
    <property type="term" value="F:efflux transmembrane transporter activity"/>
    <property type="evidence" value="ECO:0007669"/>
    <property type="project" value="TreeGrafter"/>
</dbReference>
<feature type="domain" description="YknX-like C-terminal permuted SH3-like" evidence="2">
    <location>
        <begin position="253"/>
        <end position="316"/>
    </location>
</feature>
<dbReference type="PANTHER" id="PTHR30469">
    <property type="entry name" value="MULTIDRUG RESISTANCE PROTEIN MDTA"/>
    <property type="match status" value="1"/>
</dbReference>
<accession>A0A6I3SJ30</accession>
<feature type="transmembrane region" description="Helical" evidence="1">
    <location>
        <begin position="48"/>
        <end position="66"/>
    </location>
</feature>